<dbReference type="Proteomes" id="UP001230654">
    <property type="component" value="Unassembled WGS sequence"/>
</dbReference>
<name>A0ABU0NXX4_STRRH</name>
<proteinExistence type="predicted"/>
<evidence type="ECO:0000259" key="1">
    <source>
        <dbReference type="PROSITE" id="PS50937"/>
    </source>
</evidence>
<organism evidence="2 3">
    <name type="scientific">Streptomyces rishiriensis</name>
    <dbReference type="NCBI Taxonomy" id="68264"/>
    <lineage>
        <taxon>Bacteria</taxon>
        <taxon>Bacillati</taxon>
        <taxon>Actinomycetota</taxon>
        <taxon>Actinomycetes</taxon>
        <taxon>Kitasatosporales</taxon>
        <taxon>Streptomycetaceae</taxon>
        <taxon>Streptomyces</taxon>
    </lineage>
</organism>
<sequence length="36" mass="3972">MIDDGTGLFTIGELARSTGLTVRTIRYWSDEGVLAR</sequence>
<dbReference type="EMBL" id="JAUSWV010000002">
    <property type="protein sequence ID" value="MDQ0583588.1"/>
    <property type="molecule type" value="Genomic_DNA"/>
</dbReference>
<dbReference type="SUPFAM" id="SSF46955">
    <property type="entry name" value="Putative DNA-binding domain"/>
    <property type="match status" value="1"/>
</dbReference>
<keyword evidence="2" id="KW-0238">DNA-binding</keyword>
<protein>
    <submittedName>
        <fullName evidence="2">DNA-binding transcriptional MerR regulator</fullName>
    </submittedName>
</protein>
<keyword evidence="3" id="KW-1185">Reference proteome</keyword>
<dbReference type="GO" id="GO:0003677">
    <property type="term" value="F:DNA binding"/>
    <property type="evidence" value="ECO:0007669"/>
    <property type="project" value="UniProtKB-KW"/>
</dbReference>
<gene>
    <name evidence="2" type="ORF">QF030_005766</name>
</gene>
<accession>A0ABU0NXX4</accession>
<feature type="domain" description="HTH merR-type" evidence="1">
    <location>
        <begin position="8"/>
        <end position="36"/>
    </location>
</feature>
<dbReference type="PROSITE" id="PS50937">
    <property type="entry name" value="HTH_MERR_2"/>
    <property type="match status" value="1"/>
</dbReference>
<evidence type="ECO:0000313" key="2">
    <source>
        <dbReference type="EMBL" id="MDQ0583588.1"/>
    </source>
</evidence>
<dbReference type="Pfam" id="PF00376">
    <property type="entry name" value="MerR"/>
    <property type="match status" value="1"/>
</dbReference>
<comment type="caution">
    <text evidence="2">The sequence shown here is derived from an EMBL/GenBank/DDBJ whole genome shotgun (WGS) entry which is preliminary data.</text>
</comment>
<dbReference type="Gene3D" id="1.10.1660.10">
    <property type="match status" value="1"/>
</dbReference>
<evidence type="ECO:0000313" key="3">
    <source>
        <dbReference type="Proteomes" id="UP001230654"/>
    </source>
</evidence>
<reference evidence="2 3" key="1">
    <citation type="submission" date="2023-07" db="EMBL/GenBank/DDBJ databases">
        <title>Comparative genomics of wheat-associated soil bacteria to identify genetic determinants of phenazine resistance.</title>
        <authorList>
            <person name="Mouncey N."/>
        </authorList>
    </citation>
    <scope>NUCLEOTIDE SEQUENCE [LARGE SCALE GENOMIC DNA]</scope>
    <source>
        <strain evidence="2 3">B2I6</strain>
    </source>
</reference>
<dbReference type="InterPro" id="IPR000551">
    <property type="entry name" value="MerR-type_HTH_dom"/>
</dbReference>
<dbReference type="InterPro" id="IPR009061">
    <property type="entry name" value="DNA-bd_dom_put_sf"/>
</dbReference>